<organism evidence="4 5">
    <name type="scientific">Triplophysa tibetana</name>
    <dbReference type="NCBI Taxonomy" id="1572043"/>
    <lineage>
        <taxon>Eukaryota</taxon>
        <taxon>Metazoa</taxon>
        <taxon>Chordata</taxon>
        <taxon>Craniata</taxon>
        <taxon>Vertebrata</taxon>
        <taxon>Euteleostomi</taxon>
        <taxon>Actinopterygii</taxon>
        <taxon>Neopterygii</taxon>
        <taxon>Teleostei</taxon>
        <taxon>Ostariophysi</taxon>
        <taxon>Cypriniformes</taxon>
        <taxon>Nemacheilidae</taxon>
        <taxon>Triplophysa</taxon>
    </lineage>
</organism>
<reference evidence="4 5" key="1">
    <citation type="journal article" date="2019" name="Mol. Ecol. Resour.">
        <title>Chromosome-level genome assembly of Triplophysa tibetana, a fish adapted to the harsh high-altitude environment of the Tibetan Plateau.</title>
        <authorList>
            <person name="Yang X."/>
            <person name="Liu H."/>
            <person name="Ma Z."/>
            <person name="Zou Y."/>
            <person name="Zou M."/>
            <person name="Mao Y."/>
            <person name="Li X."/>
            <person name="Wang H."/>
            <person name="Chen T."/>
            <person name="Wang W."/>
            <person name="Yang R."/>
        </authorList>
    </citation>
    <scope>NUCLEOTIDE SEQUENCE [LARGE SCALE GENOMIC DNA]</scope>
    <source>
        <strain evidence="4">TTIB1903HZAU</strain>
        <tissue evidence="4">Muscle</tissue>
    </source>
</reference>
<name>A0A5A9NSI4_9TELE</name>
<evidence type="ECO:0000256" key="1">
    <source>
        <dbReference type="PROSITE-ProRule" id="PRU00047"/>
    </source>
</evidence>
<dbReference type="PROSITE" id="PS50158">
    <property type="entry name" value="ZF_CCHC"/>
    <property type="match status" value="1"/>
</dbReference>
<comment type="caution">
    <text evidence="4">The sequence shown here is derived from an EMBL/GenBank/DDBJ whole genome shotgun (WGS) entry which is preliminary data.</text>
</comment>
<evidence type="ECO:0000259" key="3">
    <source>
        <dbReference type="PROSITE" id="PS50158"/>
    </source>
</evidence>
<evidence type="ECO:0000313" key="5">
    <source>
        <dbReference type="Proteomes" id="UP000324632"/>
    </source>
</evidence>
<dbReference type="EMBL" id="SOYY01000013">
    <property type="protein sequence ID" value="KAA0713084.1"/>
    <property type="molecule type" value="Genomic_DNA"/>
</dbReference>
<keyword evidence="5" id="KW-1185">Reference proteome</keyword>
<dbReference type="GO" id="GO:0003676">
    <property type="term" value="F:nucleic acid binding"/>
    <property type="evidence" value="ECO:0007669"/>
    <property type="project" value="InterPro"/>
</dbReference>
<dbReference type="GO" id="GO:0008270">
    <property type="term" value="F:zinc ion binding"/>
    <property type="evidence" value="ECO:0007669"/>
    <property type="project" value="UniProtKB-KW"/>
</dbReference>
<gene>
    <name evidence="4" type="ORF">E1301_Tti008605</name>
</gene>
<dbReference type="Proteomes" id="UP000324632">
    <property type="component" value="Chromosome 13"/>
</dbReference>
<proteinExistence type="predicted"/>
<feature type="domain" description="CCHC-type" evidence="3">
    <location>
        <begin position="476"/>
        <end position="491"/>
    </location>
</feature>
<sequence length="502" mass="56059">MAEKPEYDGDLDASCYGNMGFSRGRGTWLLSSAESGTFSEEVSRRVGRPQLHDDNGRGIGLSQSPGGTPVGRVPGEGPYTSTPGVDRVAFEHLTDMVGQLGSQIGESIVAKLVSAGLVNANADCQTNPLSYNQTPARTEQCSHTQMVAPQVTVHMKSEHDSFRGDGSDKYGIEEWVDKTKAYLRKQMCPVHGQAEEIMSRLAGKARDVVRISLRSDDTLNVKRDPELIYGILMQYFSEATSCLPLADFYATLPRAKENPVDYWIRINKAADLADEGLRRQGKRFDNIGEEVTRMFVKFCPDPSLASVFRCKPVQEWSAKEIQSRIDDYQREFRSRGNSSVNLRSQTTAVLNSEHIMYDCPKTESPTVPVLSVSSLPDTQAHCQSELRPALNQAQHQPYFCSTPAPVISQHTQQAESQLLTRMMEMMEQVMGRVQFRDVSNPRHGSRQQRSFVRSTCRVCNDNKHTTVTHCMTEKLCFACFSQGHTKRDCPKQSSAQTQHEGN</sequence>
<dbReference type="InterPro" id="IPR001878">
    <property type="entry name" value="Znf_CCHC"/>
</dbReference>
<dbReference type="AlphaFoldDB" id="A0A5A9NSI4"/>
<feature type="region of interest" description="Disordered" evidence="2">
    <location>
        <begin position="40"/>
        <end position="72"/>
    </location>
</feature>
<protein>
    <recommendedName>
        <fullName evidence="3">CCHC-type domain-containing protein</fullName>
    </recommendedName>
</protein>
<evidence type="ECO:0000313" key="4">
    <source>
        <dbReference type="EMBL" id="KAA0713084.1"/>
    </source>
</evidence>
<keyword evidence="1" id="KW-0862">Zinc</keyword>
<accession>A0A5A9NSI4</accession>
<keyword evidence="1" id="KW-0863">Zinc-finger</keyword>
<keyword evidence="1" id="KW-0479">Metal-binding</keyword>
<evidence type="ECO:0000256" key="2">
    <source>
        <dbReference type="SAM" id="MobiDB-lite"/>
    </source>
</evidence>